<protein>
    <submittedName>
        <fullName evidence="1">Uncharacterized protein</fullName>
    </submittedName>
</protein>
<dbReference type="Proteomes" id="UP000776700">
    <property type="component" value="Unassembled WGS sequence"/>
</dbReference>
<sequence length="49" mass="5759">MKTDRIRIEIRTTEQRKKAITEFAKQNNTTVSKILNDLIDLVIQENTVK</sequence>
<reference evidence="1" key="1">
    <citation type="journal article" date="2021" name="PeerJ">
        <title>Extensive microbial diversity within the chicken gut microbiome revealed by metagenomics and culture.</title>
        <authorList>
            <person name="Gilroy R."/>
            <person name="Ravi A."/>
            <person name="Getino M."/>
            <person name="Pursley I."/>
            <person name="Horton D.L."/>
            <person name="Alikhan N.F."/>
            <person name="Baker D."/>
            <person name="Gharbi K."/>
            <person name="Hall N."/>
            <person name="Watson M."/>
            <person name="Adriaenssens E.M."/>
            <person name="Foster-Nyarko E."/>
            <person name="Jarju S."/>
            <person name="Secka A."/>
            <person name="Antonio M."/>
            <person name="Oren A."/>
            <person name="Chaudhuri R.R."/>
            <person name="La Ragione R."/>
            <person name="Hildebrand F."/>
            <person name="Pallen M.J."/>
        </authorList>
    </citation>
    <scope>NUCLEOTIDE SEQUENCE</scope>
    <source>
        <strain evidence="1">1277</strain>
    </source>
</reference>
<organism evidence="1 2">
    <name type="scientific">Romboutsia timonensis</name>
    <dbReference type="NCBI Taxonomy" id="1776391"/>
    <lineage>
        <taxon>Bacteria</taxon>
        <taxon>Bacillati</taxon>
        <taxon>Bacillota</taxon>
        <taxon>Clostridia</taxon>
        <taxon>Peptostreptococcales</taxon>
        <taxon>Peptostreptococcaceae</taxon>
        <taxon>Romboutsia</taxon>
    </lineage>
</organism>
<evidence type="ECO:0000313" key="1">
    <source>
        <dbReference type="EMBL" id="HJG97224.1"/>
    </source>
</evidence>
<comment type="caution">
    <text evidence="1">The sequence shown here is derived from an EMBL/GenBank/DDBJ whole genome shotgun (WGS) entry which is preliminary data.</text>
</comment>
<proteinExistence type="predicted"/>
<dbReference type="EMBL" id="DYUB01000283">
    <property type="protein sequence ID" value="HJG97224.1"/>
    <property type="molecule type" value="Genomic_DNA"/>
</dbReference>
<reference evidence="1" key="2">
    <citation type="submission" date="2021-09" db="EMBL/GenBank/DDBJ databases">
        <authorList>
            <person name="Gilroy R."/>
        </authorList>
    </citation>
    <scope>NUCLEOTIDE SEQUENCE</scope>
    <source>
        <strain evidence="1">1277</strain>
    </source>
</reference>
<name>A0A921T023_9FIRM</name>
<gene>
    <name evidence="1" type="ORF">K8V90_09000</name>
</gene>
<evidence type="ECO:0000313" key="2">
    <source>
        <dbReference type="Proteomes" id="UP000776700"/>
    </source>
</evidence>
<accession>A0A921T023</accession>
<dbReference type="AlphaFoldDB" id="A0A921T023"/>